<organism evidence="4 5">
    <name type="scientific">Microbispora rosea</name>
    <dbReference type="NCBI Taxonomy" id="58117"/>
    <lineage>
        <taxon>Bacteria</taxon>
        <taxon>Bacillati</taxon>
        <taxon>Actinomycetota</taxon>
        <taxon>Actinomycetes</taxon>
        <taxon>Streptosporangiales</taxon>
        <taxon>Streptosporangiaceae</taxon>
        <taxon>Microbispora</taxon>
    </lineage>
</organism>
<dbReference type="AlphaFoldDB" id="A0A1N6UGI4"/>
<dbReference type="EMBL" id="FTNI01000003">
    <property type="protein sequence ID" value="SIQ64683.1"/>
    <property type="molecule type" value="Genomic_DNA"/>
</dbReference>
<proteinExistence type="predicted"/>
<feature type="domain" description="PPIase cyclophilin-type" evidence="3">
    <location>
        <begin position="134"/>
        <end position="305"/>
    </location>
</feature>
<dbReference type="Gene3D" id="2.40.100.10">
    <property type="entry name" value="Cyclophilin-like"/>
    <property type="match status" value="1"/>
</dbReference>
<protein>
    <submittedName>
        <fullName evidence="4">Peptidyl-prolyl cis-trans isomerase B (Cyclophilin B)</fullName>
    </submittedName>
</protein>
<dbReference type="OrthoDB" id="5507614at2"/>
<dbReference type="GO" id="GO:0003755">
    <property type="term" value="F:peptidyl-prolyl cis-trans isomerase activity"/>
    <property type="evidence" value="ECO:0007669"/>
    <property type="project" value="InterPro"/>
</dbReference>
<dbReference type="PROSITE" id="PS50072">
    <property type="entry name" value="CSA_PPIASE_2"/>
    <property type="match status" value="1"/>
</dbReference>
<dbReference type="PANTHER" id="PTHR45625:SF3">
    <property type="entry name" value="PEPTIDYL-PROLYL CIS-TRANS ISOMERASE B-RELATED"/>
    <property type="match status" value="1"/>
</dbReference>
<evidence type="ECO:0000256" key="2">
    <source>
        <dbReference type="SAM" id="MobiDB-lite"/>
    </source>
</evidence>
<evidence type="ECO:0000313" key="5">
    <source>
        <dbReference type="Proteomes" id="UP000186096"/>
    </source>
</evidence>
<feature type="compositionally biased region" description="Polar residues" evidence="2">
    <location>
        <begin position="73"/>
        <end position="90"/>
    </location>
</feature>
<keyword evidence="4" id="KW-0413">Isomerase</keyword>
<dbReference type="Pfam" id="PF00160">
    <property type="entry name" value="Pro_isomerase"/>
    <property type="match status" value="1"/>
</dbReference>
<reference evidence="5" key="1">
    <citation type="submission" date="2017-01" db="EMBL/GenBank/DDBJ databases">
        <authorList>
            <person name="Varghese N."/>
            <person name="Submissions S."/>
        </authorList>
    </citation>
    <scope>NUCLEOTIDE SEQUENCE [LARGE SCALE GENOMIC DNA]</scope>
    <source>
        <strain evidence="5">ATCC 12950</strain>
    </source>
</reference>
<dbReference type="InterPro" id="IPR044666">
    <property type="entry name" value="Cyclophilin_A-like"/>
</dbReference>
<evidence type="ECO:0000259" key="3">
    <source>
        <dbReference type="PROSITE" id="PS50072"/>
    </source>
</evidence>
<dbReference type="Proteomes" id="UP000186096">
    <property type="component" value="Unassembled WGS sequence"/>
</dbReference>
<dbReference type="CDD" id="cd00317">
    <property type="entry name" value="cyclophilin"/>
    <property type="match status" value="1"/>
</dbReference>
<evidence type="ECO:0000313" key="4">
    <source>
        <dbReference type="EMBL" id="SIQ64683.1"/>
    </source>
</evidence>
<sequence length="306" mass="31718">MTDTDRQKQPASRVSTTGRATTPRRRLRGTLGAGLGLLALAGSLVACSDGSADNTAKATPSASPSSSDSTGPQVTHTELTQPTPSAAPTSLRQVTCEYRKDDTGAPSKFVGFPPSKLSRGVIAAKKMVITTNQGRIVIDLATKDVPCAVNSFAFLAKKNFFDNTVCHRLATVETVGLGMLQCGDPLAKGDGKNKNDGAGGPGYLFNDENLGGLPLARGTVGLAQATEDANSNGSQFFISFTDENTQLTAMGAAFTMIGVVTRGMDVIDKIARGGIIPFNGDPTADVRGEGSNAPKKKVVIKDVAIV</sequence>
<dbReference type="InterPro" id="IPR029000">
    <property type="entry name" value="Cyclophilin-like_dom_sf"/>
</dbReference>
<dbReference type="PANTHER" id="PTHR45625">
    <property type="entry name" value="PEPTIDYL-PROLYL CIS-TRANS ISOMERASE-RELATED"/>
    <property type="match status" value="1"/>
</dbReference>
<feature type="region of interest" description="Disordered" evidence="2">
    <location>
        <begin position="50"/>
        <end position="90"/>
    </location>
</feature>
<evidence type="ECO:0000256" key="1">
    <source>
        <dbReference type="ARBA" id="ARBA00002388"/>
    </source>
</evidence>
<comment type="function">
    <text evidence="1">PPIases accelerate the folding of proteins. It catalyzes the cis-trans isomerization of proline imidic peptide bonds in oligopeptides.</text>
</comment>
<dbReference type="STRING" id="58117.SAMN05421833_10322"/>
<accession>A0A1N6UGI4</accession>
<feature type="region of interest" description="Disordered" evidence="2">
    <location>
        <begin position="1"/>
        <end position="29"/>
    </location>
</feature>
<feature type="compositionally biased region" description="Low complexity" evidence="2">
    <location>
        <begin position="55"/>
        <end position="72"/>
    </location>
</feature>
<dbReference type="SUPFAM" id="SSF50891">
    <property type="entry name" value="Cyclophilin-like"/>
    <property type="match status" value="1"/>
</dbReference>
<dbReference type="InterPro" id="IPR002130">
    <property type="entry name" value="Cyclophilin-type_PPIase_dom"/>
</dbReference>
<name>A0A1N6UGI4_9ACTN</name>
<keyword evidence="5" id="KW-1185">Reference proteome</keyword>
<gene>
    <name evidence="4" type="ORF">SAMN05421833_10322</name>
</gene>